<evidence type="ECO:0000256" key="3">
    <source>
        <dbReference type="ARBA" id="ARBA00023274"/>
    </source>
</evidence>
<dbReference type="GO" id="GO:0022627">
    <property type="term" value="C:cytosolic small ribosomal subunit"/>
    <property type="evidence" value="ECO:0007669"/>
    <property type="project" value="TreeGrafter"/>
</dbReference>
<keyword evidence="3 5" id="KW-0687">Ribonucleoprotein</keyword>
<dbReference type="GO" id="GO:0005634">
    <property type="term" value="C:nucleus"/>
    <property type="evidence" value="ECO:0007669"/>
    <property type="project" value="TreeGrafter"/>
</dbReference>
<feature type="domain" description="Small ribosomal subunit protein uS3 C-terminal" evidence="7">
    <location>
        <begin position="203"/>
        <end position="285"/>
    </location>
</feature>
<dbReference type="GO" id="GO:0006412">
    <property type="term" value="P:translation"/>
    <property type="evidence" value="ECO:0007669"/>
    <property type="project" value="InterPro"/>
</dbReference>
<dbReference type="GO" id="GO:2001235">
    <property type="term" value="P:positive regulation of apoptotic signaling pathway"/>
    <property type="evidence" value="ECO:0007669"/>
    <property type="project" value="TreeGrafter"/>
</dbReference>
<dbReference type="SUPFAM" id="SSF54821">
    <property type="entry name" value="Ribosomal protein S3 C-terminal domain"/>
    <property type="match status" value="2"/>
</dbReference>
<dbReference type="PANTHER" id="PTHR11760">
    <property type="entry name" value="30S/40S RIBOSOMAL PROTEIN S3"/>
    <property type="match status" value="1"/>
</dbReference>
<accession>A0A3N0YSN9</accession>
<sequence length="342" mass="37324">MKGPCIRELTAVVQKRFGFPEGSVELYVEKVATRGLRHRSGRVAALQAARSCTLRRSKLGVKHYPGSLRHRSGRVAALQAARRACYGVLRFIMESGAKGCEVVVSGKLRGQRAKSMKFVDGLMIHSGDPVNYYVDTAVRHVLLRQGVLGIKVKIMLPWDPSGKIGTKKPLPDHVSIVKPKEELYAEKVATRGLCAIAQAESLHYKLLGGLAVRRACYGVLRFIMESRAKGCEVVVSGKLRGQRAKSMKFVDGLMIHSGDPVNYYVDTAVRHVLLRQGVLGIKVKIMLPWDPSGKIGTKKPLPDHVSIVESNEEVLPTTPVSEQKGAKPEGPVMPQGAPVPTA</sequence>
<dbReference type="InterPro" id="IPR018280">
    <property type="entry name" value="Ribosomal_uS3_CS"/>
</dbReference>
<dbReference type="InterPro" id="IPR001351">
    <property type="entry name" value="Ribosomal_uS3_C"/>
</dbReference>
<feature type="region of interest" description="Disordered" evidence="6">
    <location>
        <begin position="310"/>
        <end position="342"/>
    </location>
</feature>
<dbReference type="Proteomes" id="UP000281406">
    <property type="component" value="Unassembled WGS sequence"/>
</dbReference>
<gene>
    <name evidence="8" type="ORF">DPX16_16645</name>
</gene>
<dbReference type="PROSITE" id="PS00548">
    <property type="entry name" value="RIBOSOMAL_S3"/>
    <property type="match status" value="2"/>
</dbReference>
<evidence type="ECO:0000313" key="8">
    <source>
        <dbReference type="EMBL" id="ROL49030.1"/>
    </source>
</evidence>
<protein>
    <recommendedName>
        <fullName evidence="4">40S ribosomal protein S3</fullName>
    </recommendedName>
</protein>
<keyword evidence="9" id="KW-1185">Reference proteome</keyword>
<dbReference type="AlphaFoldDB" id="A0A3N0YSN9"/>
<dbReference type="InterPro" id="IPR015946">
    <property type="entry name" value="KH_dom-like_a/b"/>
</dbReference>
<evidence type="ECO:0000256" key="4">
    <source>
        <dbReference type="ARBA" id="ARBA00035408"/>
    </source>
</evidence>
<dbReference type="Gene3D" id="3.30.300.20">
    <property type="match status" value="1"/>
</dbReference>
<dbReference type="Gene3D" id="3.30.1140.32">
    <property type="entry name" value="Ribosomal protein S3, C-terminal domain"/>
    <property type="match status" value="2"/>
</dbReference>
<evidence type="ECO:0000256" key="5">
    <source>
        <dbReference type="RuleBase" id="RU003624"/>
    </source>
</evidence>
<organism evidence="8 9">
    <name type="scientific">Anabarilius grahami</name>
    <name type="common">Kanglang fish</name>
    <name type="synonym">Barilius grahami</name>
    <dbReference type="NCBI Taxonomy" id="495550"/>
    <lineage>
        <taxon>Eukaryota</taxon>
        <taxon>Metazoa</taxon>
        <taxon>Chordata</taxon>
        <taxon>Craniata</taxon>
        <taxon>Vertebrata</taxon>
        <taxon>Euteleostomi</taxon>
        <taxon>Actinopterygii</taxon>
        <taxon>Neopterygii</taxon>
        <taxon>Teleostei</taxon>
        <taxon>Ostariophysi</taxon>
        <taxon>Cypriniformes</taxon>
        <taxon>Xenocyprididae</taxon>
        <taxon>Xenocypridinae</taxon>
        <taxon>Xenocypridinae incertae sedis</taxon>
        <taxon>Anabarilius</taxon>
    </lineage>
</organism>
<dbReference type="OrthoDB" id="10248446at2759"/>
<evidence type="ECO:0000256" key="6">
    <source>
        <dbReference type="SAM" id="MobiDB-lite"/>
    </source>
</evidence>
<name>A0A3N0YSN9_ANAGA</name>
<reference evidence="8 9" key="1">
    <citation type="submission" date="2018-10" db="EMBL/GenBank/DDBJ databases">
        <title>Genome assembly for a Yunnan-Guizhou Plateau 3E fish, Anabarilius grahami (Regan), and its evolutionary and genetic applications.</title>
        <authorList>
            <person name="Jiang W."/>
        </authorList>
    </citation>
    <scope>NUCLEOTIDE SEQUENCE [LARGE SCALE GENOMIC DNA]</scope>
    <source>
        <strain evidence="8">AG-KIZ</strain>
        <tissue evidence="8">Muscle</tissue>
    </source>
</reference>
<dbReference type="PANTHER" id="PTHR11760:SF32">
    <property type="entry name" value="SMALL RIBOSOMAL SUBUNIT PROTEIN US3"/>
    <property type="match status" value="1"/>
</dbReference>
<keyword evidence="2 5" id="KW-0689">Ribosomal protein</keyword>
<dbReference type="FunFam" id="3.30.1140.32:FF:000005">
    <property type="entry name" value="40S ribosomal protein S3"/>
    <property type="match status" value="2"/>
</dbReference>
<comment type="similarity">
    <text evidence="1 5">Belongs to the universal ribosomal protein uS3 family.</text>
</comment>
<proteinExistence type="inferred from homology"/>
<comment type="caution">
    <text evidence="8">The sequence shown here is derived from an EMBL/GenBank/DDBJ whole genome shotgun (WGS) entry which is preliminary data.</text>
</comment>
<evidence type="ECO:0000256" key="2">
    <source>
        <dbReference type="ARBA" id="ARBA00022980"/>
    </source>
</evidence>
<evidence type="ECO:0000259" key="7">
    <source>
        <dbReference type="Pfam" id="PF00189"/>
    </source>
</evidence>
<dbReference type="EMBL" id="RJVU01027559">
    <property type="protein sequence ID" value="ROL49030.1"/>
    <property type="molecule type" value="Genomic_DNA"/>
</dbReference>
<dbReference type="InterPro" id="IPR057258">
    <property type="entry name" value="Ribosomal_uS3"/>
</dbReference>
<dbReference type="InterPro" id="IPR036419">
    <property type="entry name" value="Ribosomal_S3_C_sf"/>
</dbReference>
<feature type="domain" description="Small ribosomal subunit protein uS3 C-terminal" evidence="7">
    <location>
        <begin position="80"/>
        <end position="154"/>
    </location>
</feature>
<dbReference type="Pfam" id="PF00189">
    <property type="entry name" value="Ribosomal_S3_C"/>
    <property type="match status" value="2"/>
</dbReference>
<evidence type="ECO:0000256" key="1">
    <source>
        <dbReference type="ARBA" id="ARBA00010761"/>
    </source>
</evidence>
<evidence type="ECO:0000313" key="9">
    <source>
        <dbReference type="Proteomes" id="UP000281406"/>
    </source>
</evidence>
<dbReference type="GO" id="GO:0003735">
    <property type="term" value="F:structural constituent of ribosome"/>
    <property type="evidence" value="ECO:0007669"/>
    <property type="project" value="InterPro"/>
</dbReference>